<dbReference type="GO" id="GO:0003735">
    <property type="term" value="F:structural constituent of ribosome"/>
    <property type="evidence" value="ECO:0007669"/>
    <property type="project" value="InterPro"/>
</dbReference>
<dbReference type="GO" id="GO:0006412">
    <property type="term" value="P:translation"/>
    <property type="evidence" value="ECO:0007669"/>
    <property type="project" value="UniProtKB-UniRule"/>
</dbReference>
<accession>A0A4D6C396</accession>
<keyword evidence="3 5" id="KW-0687">Ribonucleoprotein</keyword>
<comment type="subcellular location">
    <subcellularLocation>
        <location evidence="5">Plastid</location>
        <location evidence="5">Chloroplast</location>
    </subcellularLocation>
</comment>
<dbReference type="HAMAP" id="MF_00532_B">
    <property type="entry name" value="Ribosomal_uS9_B"/>
    <property type="match status" value="1"/>
</dbReference>
<dbReference type="Gene3D" id="3.30.230.10">
    <property type="match status" value="1"/>
</dbReference>
<organism evidence="8">
    <name type="scientific">Chloropicon mariensis</name>
    <dbReference type="NCBI Taxonomy" id="1606511"/>
    <lineage>
        <taxon>Eukaryota</taxon>
        <taxon>Viridiplantae</taxon>
        <taxon>Chlorophyta</taxon>
        <taxon>Chloropicophyceae</taxon>
        <taxon>Chloropicales</taxon>
        <taxon>Chloropicaceae</taxon>
        <taxon>Chloropicon</taxon>
    </lineage>
</organism>
<dbReference type="NCBIfam" id="NF001099">
    <property type="entry name" value="PRK00132.1"/>
    <property type="match status" value="1"/>
</dbReference>
<dbReference type="GO" id="GO:0009507">
    <property type="term" value="C:chloroplast"/>
    <property type="evidence" value="ECO:0007669"/>
    <property type="project" value="UniProtKB-SubCell"/>
</dbReference>
<dbReference type="InterPro" id="IPR000754">
    <property type="entry name" value="Ribosomal_uS9"/>
</dbReference>
<feature type="region of interest" description="Disordered" evidence="7">
    <location>
        <begin position="129"/>
        <end position="150"/>
    </location>
</feature>
<dbReference type="GO" id="GO:0003723">
    <property type="term" value="F:RNA binding"/>
    <property type="evidence" value="ECO:0007669"/>
    <property type="project" value="TreeGrafter"/>
</dbReference>
<keyword evidence="8" id="KW-0934">Plastid</keyword>
<keyword evidence="2 5" id="KW-0689">Ribosomal protein</keyword>
<evidence type="ECO:0000256" key="1">
    <source>
        <dbReference type="ARBA" id="ARBA00005251"/>
    </source>
</evidence>
<comment type="similarity">
    <text evidence="1 5 6">Belongs to the universal ribosomal protein uS9 family.</text>
</comment>
<proteinExistence type="inferred from homology"/>
<name>A0A4D6C396_9CHLO</name>
<geneLocation type="chloroplast" evidence="8"/>
<protein>
    <recommendedName>
        <fullName evidence="4 5">Small ribosomal subunit protein uS9c</fullName>
    </recommendedName>
</protein>
<dbReference type="PANTHER" id="PTHR21569">
    <property type="entry name" value="RIBOSOMAL PROTEIN S9"/>
    <property type="match status" value="1"/>
</dbReference>
<reference evidence="8" key="1">
    <citation type="journal article" date="2019" name="Genome Biol. Evol.">
        <title>Tracing the Evolution of the Plastome and Mitogenome in the Chloropicophyceae Uncovered Convergent tRNA Gene Losses and a Variant Plastid Genetic Code.</title>
        <authorList>
            <person name="Turmel M."/>
            <person name="Dos Santos A.L."/>
            <person name="Otis C."/>
            <person name="Sergerie R."/>
            <person name="Lemieux C."/>
        </authorList>
    </citation>
    <scope>NUCLEOTIDE SEQUENCE</scope>
</reference>
<dbReference type="InterPro" id="IPR023035">
    <property type="entry name" value="Ribosomal_uS9_bac/plastid"/>
</dbReference>
<dbReference type="AlphaFoldDB" id="A0A4D6C396"/>
<dbReference type="Pfam" id="PF00380">
    <property type="entry name" value="Ribosomal_S9"/>
    <property type="match status" value="1"/>
</dbReference>
<evidence type="ECO:0000313" key="8">
    <source>
        <dbReference type="EMBL" id="QBX97877.1"/>
    </source>
</evidence>
<evidence type="ECO:0000256" key="3">
    <source>
        <dbReference type="ARBA" id="ARBA00023274"/>
    </source>
</evidence>
<keyword evidence="8" id="KW-0150">Chloroplast</keyword>
<evidence type="ECO:0000256" key="7">
    <source>
        <dbReference type="SAM" id="MobiDB-lite"/>
    </source>
</evidence>
<evidence type="ECO:0000256" key="2">
    <source>
        <dbReference type="ARBA" id="ARBA00022980"/>
    </source>
</evidence>
<dbReference type="RefSeq" id="YP_009646246.1">
    <property type="nucleotide sequence ID" value="NC_042485.1"/>
</dbReference>
<dbReference type="EMBL" id="MK085989">
    <property type="protein sequence ID" value="QBX97877.1"/>
    <property type="molecule type" value="Genomic_DNA"/>
</dbReference>
<dbReference type="PANTHER" id="PTHR21569:SF1">
    <property type="entry name" value="SMALL RIBOSOMAL SUBUNIT PROTEIN US9M"/>
    <property type="match status" value="1"/>
</dbReference>
<dbReference type="SUPFAM" id="SSF54211">
    <property type="entry name" value="Ribosomal protein S5 domain 2-like"/>
    <property type="match status" value="1"/>
</dbReference>
<sequence>MDVQNMEHVNNQDTLFVSKGRRKRAIARVSLLPKPLESSESTYSCQVNGQSLQSYFQNDPFSLLTVEGPFKVLSDQDHPFLDIEVKVIGGGLSSQAEAIRLGISKALVAMQPPLRHLLREQGFLTSDARRKERKKYGLKKARKASQFSKR</sequence>
<evidence type="ECO:0000256" key="6">
    <source>
        <dbReference type="RuleBase" id="RU003815"/>
    </source>
</evidence>
<dbReference type="InterPro" id="IPR020568">
    <property type="entry name" value="Ribosomal_Su5_D2-typ_SF"/>
</dbReference>
<evidence type="ECO:0000256" key="5">
    <source>
        <dbReference type="HAMAP-Rule" id="MF_00532"/>
    </source>
</evidence>
<dbReference type="InterPro" id="IPR020574">
    <property type="entry name" value="Ribosomal_uS9_CS"/>
</dbReference>
<dbReference type="InterPro" id="IPR014721">
    <property type="entry name" value="Ribsml_uS5_D2-typ_fold_subgr"/>
</dbReference>
<evidence type="ECO:0000256" key="4">
    <source>
        <dbReference type="ARBA" id="ARBA00035152"/>
    </source>
</evidence>
<dbReference type="PROSITE" id="PS00360">
    <property type="entry name" value="RIBOSOMAL_S9"/>
    <property type="match status" value="1"/>
</dbReference>
<dbReference type="GO" id="GO:0015935">
    <property type="term" value="C:small ribosomal subunit"/>
    <property type="evidence" value="ECO:0007669"/>
    <property type="project" value="TreeGrafter"/>
</dbReference>
<dbReference type="GeneID" id="40350949"/>
<gene>
    <name evidence="5 8" type="primary">rps9</name>
</gene>
<feature type="compositionally biased region" description="Basic residues" evidence="7">
    <location>
        <begin position="131"/>
        <end position="150"/>
    </location>
</feature>